<evidence type="ECO:0000313" key="8">
    <source>
        <dbReference type="Proteomes" id="UP000076400"/>
    </source>
</evidence>
<dbReference type="STRING" id="580166.AUP43_07190"/>
<dbReference type="GO" id="GO:0006950">
    <property type="term" value="P:response to stress"/>
    <property type="evidence" value="ECO:0007669"/>
    <property type="project" value="TreeGrafter"/>
</dbReference>
<comment type="subcellular location">
    <subcellularLocation>
        <location evidence="1">Cytoplasm</location>
    </subcellularLocation>
</comment>
<proteinExistence type="predicted"/>
<evidence type="ECO:0000256" key="3">
    <source>
        <dbReference type="ARBA" id="ARBA00023015"/>
    </source>
</evidence>
<comment type="caution">
    <text evidence="7">The sequence shown here is derived from an EMBL/GenBank/DDBJ whole genome shotgun (WGS) entry which is preliminary data.</text>
</comment>
<accession>A0A154W7B8</accession>
<evidence type="ECO:0000256" key="5">
    <source>
        <dbReference type="ARBA" id="ARBA00023163"/>
    </source>
</evidence>
<gene>
    <name evidence="7" type="ORF">AUP43_07190</name>
</gene>
<evidence type="ECO:0000313" key="7">
    <source>
        <dbReference type="EMBL" id="KZD09401.1"/>
    </source>
</evidence>
<keyword evidence="2" id="KW-0963">Cytoplasm</keyword>
<evidence type="ECO:0000256" key="2">
    <source>
        <dbReference type="ARBA" id="ARBA00022490"/>
    </source>
</evidence>
<evidence type="ECO:0000256" key="1">
    <source>
        <dbReference type="ARBA" id="ARBA00004496"/>
    </source>
</evidence>
<organism evidence="7 8">
    <name type="scientific">Oceanibaculum pacificum</name>
    <dbReference type="NCBI Taxonomy" id="580166"/>
    <lineage>
        <taxon>Bacteria</taxon>
        <taxon>Pseudomonadati</taxon>
        <taxon>Pseudomonadota</taxon>
        <taxon>Alphaproteobacteria</taxon>
        <taxon>Rhodospirillales</taxon>
        <taxon>Oceanibaculaceae</taxon>
        <taxon>Oceanibaculum</taxon>
    </lineage>
</organism>
<evidence type="ECO:0000259" key="6">
    <source>
        <dbReference type="PROSITE" id="PS50995"/>
    </source>
</evidence>
<dbReference type="GO" id="GO:0003700">
    <property type="term" value="F:DNA-binding transcription factor activity"/>
    <property type="evidence" value="ECO:0007669"/>
    <property type="project" value="InterPro"/>
</dbReference>
<dbReference type="Pfam" id="PF22381">
    <property type="entry name" value="Staph_reg_Sar_Rot"/>
    <property type="match status" value="1"/>
</dbReference>
<keyword evidence="3" id="KW-0805">Transcription regulation</keyword>
<dbReference type="InterPro" id="IPR039422">
    <property type="entry name" value="MarR/SlyA-like"/>
</dbReference>
<dbReference type="InterPro" id="IPR036388">
    <property type="entry name" value="WH-like_DNA-bd_sf"/>
</dbReference>
<dbReference type="AlphaFoldDB" id="A0A154W7B8"/>
<evidence type="ECO:0000256" key="4">
    <source>
        <dbReference type="ARBA" id="ARBA00023125"/>
    </source>
</evidence>
<reference evidence="7 8" key="1">
    <citation type="submission" date="2015-12" db="EMBL/GenBank/DDBJ databases">
        <title>Genome sequence of Oceanibaculum pacificum MCCC 1A02656.</title>
        <authorList>
            <person name="Lu L."/>
            <person name="Lai Q."/>
            <person name="Shao Z."/>
            <person name="Qian P."/>
        </authorList>
    </citation>
    <scope>NUCLEOTIDE SEQUENCE [LARGE SCALE GENOMIC DNA]</scope>
    <source>
        <strain evidence="7 8">MCCC 1A02656</strain>
    </source>
</reference>
<dbReference type="PANTHER" id="PTHR33164:SF5">
    <property type="entry name" value="ORGANIC HYDROPEROXIDE RESISTANCE TRANSCRIPTIONAL REGULATOR"/>
    <property type="match status" value="1"/>
</dbReference>
<dbReference type="EMBL" id="LPXN01000098">
    <property type="protein sequence ID" value="KZD09401.1"/>
    <property type="molecule type" value="Genomic_DNA"/>
</dbReference>
<dbReference type="PRINTS" id="PR00598">
    <property type="entry name" value="HTHMARR"/>
</dbReference>
<dbReference type="FunFam" id="1.10.10.10:FF:000163">
    <property type="entry name" value="MarR family transcriptional regulator"/>
    <property type="match status" value="1"/>
</dbReference>
<dbReference type="Gene3D" id="1.10.10.10">
    <property type="entry name" value="Winged helix-like DNA-binding domain superfamily/Winged helix DNA-binding domain"/>
    <property type="match status" value="1"/>
</dbReference>
<dbReference type="Proteomes" id="UP000076400">
    <property type="component" value="Unassembled WGS sequence"/>
</dbReference>
<dbReference type="SUPFAM" id="SSF46785">
    <property type="entry name" value="Winged helix' DNA-binding domain"/>
    <property type="match status" value="1"/>
</dbReference>
<name>A0A154W7B8_9PROT</name>
<sequence>MTQNTPLNQPDYLALGSQLCFAAYSTAHAFNRLYRPLLERLGLTYPQYLVMLVLWERDGRPVREIGEKLFLDSGTLTPLLKRLEAAGRITRTRDPADERQVLIRLTEEGRGLRAAAQGIPPEIGRAAGCSPEELTALKDALTALRDRIDAHLERL</sequence>
<dbReference type="GO" id="GO:0003677">
    <property type="term" value="F:DNA binding"/>
    <property type="evidence" value="ECO:0007669"/>
    <property type="project" value="UniProtKB-KW"/>
</dbReference>
<dbReference type="PANTHER" id="PTHR33164">
    <property type="entry name" value="TRANSCRIPTIONAL REGULATOR, MARR FAMILY"/>
    <property type="match status" value="1"/>
</dbReference>
<dbReference type="OrthoDB" id="9806864at2"/>
<dbReference type="RefSeq" id="WP_067554809.1">
    <property type="nucleotide sequence ID" value="NZ_LPXN01000098.1"/>
</dbReference>
<dbReference type="InterPro" id="IPR000835">
    <property type="entry name" value="HTH_MarR-typ"/>
</dbReference>
<keyword evidence="4" id="KW-0238">DNA-binding</keyword>
<dbReference type="PROSITE" id="PS50995">
    <property type="entry name" value="HTH_MARR_2"/>
    <property type="match status" value="1"/>
</dbReference>
<dbReference type="GO" id="GO:0005737">
    <property type="term" value="C:cytoplasm"/>
    <property type="evidence" value="ECO:0007669"/>
    <property type="project" value="UniProtKB-SubCell"/>
</dbReference>
<dbReference type="InterPro" id="IPR036390">
    <property type="entry name" value="WH_DNA-bd_sf"/>
</dbReference>
<protein>
    <submittedName>
        <fullName evidence="7">MarR family transcriptional regulator</fullName>
    </submittedName>
</protein>
<keyword evidence="8" id="KW-1185">Reference proteome</keyword>
<dbReference type="SMART" id="SM00347">
    <property type="entry name" value="HTH_MARR"/>
    <property type="match status" value="1"/>
</dbReference>
<dbReference type="InterPro" id="IPR055166">
    <property type="entry name" value="Transc_reg_Sar_Rot_HTH"/>
</dbReference>
<feature type="domain" description="HTH marR-type" evidence="6">
    <location>
        <begin position="16"/>
        <end position="146"/>
    </location>
</feature>
<keyword evidence="5" id="KW-0804">Transcription</keyword>